<sequence length="115" mass="12708">MTAASAHHLYMDIDQGWSSEMVTLTMPNCDSSSLLQKSCSLPIKCGLLRRFRTVLVTNWHPGMTARTPAMHARNTTYPKKLAANHRICSLFSSLVLGKSNALNDGFAQDRGKGNR</sequence>
<accession>A0A0C9ZA04</accession>
<keyword evidence="2" id="KW-1185">Reference proteome</keyword>
<dbReference type="Proteomes" id="UP000054018">
    <property type="component" value="Unassembled WGS sequence"/>
</dbReference>
<gene>
    <name evidence="1" type="ORF">PISMIDRAFT_683282</name>
</gene>
<dbReference type="HOGENOM" id="CLU_2109944_0_0_1"/>
<proteinExistence type="predicted"/>
<dbReference type="AlphaFoldDB" id="A0A0C9ZA04"/>
<organism evidence="1 2">
    <name type="scientific">Pisolithus microcarpus 441</name>
    <dbReference type="NCBI Taxonomy" id="765257"/>
    <lineage>
        <taxon>Eukaryota</taxon>
        <taxon>Fungi</taxon>
        <taxon>Dikarya</taxon>
        <taxon>Basidiomycota</taxon>
        <taxon>Agaricomycotina</taxon>
        <taxon>Agaricomycetes</taxon>
        <taxon>Agaricomycetidae</taxon>
        <taxon>Boletales</taxon>
        <taxon>Sclerodermatineae</taxon>
        <taxon>Pisolithaceae</taxon>
        <taxon>Pisolithus</taxon>
    </lineage>
</organism>
<evidence type="ECO:0000313" key="1">
    <source>
        <dbReference type="EMBL" id="KIK19317.1"/>
    </source>
</evidence>
<reference evidence="2" key="2">
    <citation type="submission" date="2015-01" db="EMBL/GenBank/DDBJ databases">
        <title>Evolutionary Origins and Diversification of the Mycorrhizal Mutualists.</title>
        <authorList>
            <consortium name="DOE Joint Genome Institute"/>
            <consortium name="Mycorrhizal Genomics Consortium"/>
            <person name="Kohler A."/>
            <person name="Kuo A."/>
            <person name="Nagy L.G."/>
            <person name="Floudas D."/>
            <person name="Copeland A."/>
            <person name="Barry K.W."/>
            <person name="Cichocki N."/>
            <person name="Veneault-Fourrey C."/>
            <person name="LaButti K."/>
            <person name="Lindquist E.A."/>
            <person name="Lipzen A."/>
            <person name="Lundell T."/>
            <person name="Morin E."/>
            <person name="Murat C."/>
            <person name="Riley R."/>
            <person name="Ohm R."/>
            <person name="Sun H."/>
            <person name="Tunlid A."/>
            <person name="Henrissat B."/>
            <person name="Grigoriev I.V."/>
            <person name="Hibbett D.S."/>
            <person name="Martin F."/>
        </authorList>
    </citation>
    <scope>NUCLEOTIDE SEQUENCE [LARGE SCALE GENOMIC DNA]</scope>
    <source>
        <strain evidence="2">441</strain>
    </source>
</reference>
<evidence type="ECO:0000313" key="2">
    <source>
        <dbReference type="Proteomes" id="UP000054018"/>
    </source>
</evidence>
<reference evidence="1 2" key="1">
    <citation type="submission" date="2014-04" db="EMBL/GenBank/DDBJ databases">
        <authorList>
            <consortium name="DOE Joint Genome Institute"/>
            <person name="Kuo A."/>
            <person name="Kohler A."/>
            <person name="Costa M.D."/>
            <person name="Nagy L.G."/>
            <person name="Floudas D."/>
            <person name="Copeland A."/>
            <person name="Barry K.W."/>
            <person name="Cichocki N."/>
            <person name="Veneault-Fourrey C."/>
            <person name="LaButti K."/>
            <person name="Lindquist E.A."/>
            <person name="Lipzen A."/>
            <person name="Lundell T."/>
            <person name="Morin E."/>
            <person name="Murat C."/>
            <person name="Sun H."/>
            <person name="Tunlid A."/>
            <person name="Henrissat B."/>
            <person name="Grigoriev I.V."/>
            <person name="Hibbett D.S."/>
            <person name="Martin F."/>
            <person name="Nordberg H.P."/>
            <person name="Cantor M.N."/>
            <person name="Hua S.X."/>
        </authorList>
    </citation>
    <scope>NUCLEOTIDE SEQUENCE [LARGE SCALE GENOMIC DNA]</scope>
    <source>
        <strain evidence="1 2">441</strain>
    </source>
</reference>
<name>A0A0C9ZA04_9AGAM</name>
<dbReference type="EMBL" id="KN833786">
    <property type="protein sequence ID" value="KIK19317.1"/>
    <property type="molecule type" value="Genomic_DNA"/>
</dbReference>
<protein>
    <submittedName>
        <fullName evidence="1">Uncharacterized protein</fullName>
    </submittedName>
</protein>